<dbReference type="FunCoup" id="A0A6P8PSM3">
    <property type="interactions" value="318"/>
</dbReference>
<evidence type="ECO:0000313" key="14">
    <source>
        <dbReference type="Proteomes" id="UP000515159"/>
    </source>
</evidence>
<dbReference type="PROSITE" id="PS50820">
    <property type="entry name" value="LCCL"/>
    <property type="match status" value="1"/>
</dbReference>
<dbReference type="InParanoid" id="A0A6P8PSM3"/>
<keyword evidence="3 9" id="KW-0812">Transmembrane</keyword>
<feature type="domain" description="CUB" evidence="11">
    <location>
        <begin position="30"/>
        <end position="141"/>
    </location>
</feature>
<dbReference type="Pfam" id="PF00754">
    <property type="entry name" value="F5_F8_type_C"/>
    <property type="match status" value="1"/>
</dbReference>
<dbReference type="PANTHER" id="PTHR46806:SF1">
    <property type="entry name" value="DISCOIDIN, CUB AND LCCL DOMAIN-CONTAINING PROTEIN 1"/>
    <property type="match status" value="1"/>
</dbReference>
<dbReference type="CDD" id="cd00041">
    <property type="entry name" value="CUB"/>
    <property type="match status" value="1"/>
</dbReference>
<evidence type="ECO:0000256" key="1">
    <source>
        <dbReference type="ARBA" id="ARBA00004479"/>
    </source>
</evidence>
<evidence type="ECO:0000256" key="9">
    <source>
        <dbReference type="SAM" id="Phobius"/>
    </source>
</evidence>
<protein>
    <submittedName>
        <fullName evidence="15">Discoidin, CUB and LCCL domain-containing protein 1 isoform X1</fullName>
    </submittedName>
</protein>
<sequence length="713" mass="79172">MGSTRLVLLLLLLLLASPESVLNERPGDGCGHMVVHQESGTLTSMNYPNTYPNYTFCERRIQVPEGKKLLIKFGDVDIETQDCESSYLKIFSDSSKLEYAYCGTERAAPKEIFLDVNEAIVRFESGSHISGRGFLLNYASSEHPDLITCLERASHYFETMHSKFCPAGCRDVVGDVYGDAADGYRDTSVLCRAAIHAGVIADELGGQIHVIQHKGASQYDAMLANGILSQDGSLSDRRFTFTSNGCSRSLTVESSIVPSEQVTASSSWTWTSATSENLQWHPEQALLQNKGPSWASNHSSSREWLQIDLGKRERITGIITRGSMLPNFNFFVETYVIKFTKEGSKWKTYKGPLGKEEKIFKGNSNYLDTARNTFFPPLVARFVRIVPQTWHQRIALKAELLGCPITQVYNPSSHPSWPQKNQSTGISIVKEPRTITDPIPSEKSDLGFYLVAIVAPVAVFVCLFLAGIGIYATLQKRKTKGDPYSRTDAQKTVGCWQKINPPFVRHQSAEFSICYNKENESLQKLDLLARNKADYQLPLMIGTETVTRKGSTFKPIDAETKDQICSAEIESHYACPQRGSRHDYALPLTTQEPEYATPIIERHRIQENTCNSEVGYNVPAISAAFQHLLSCPDHAKPSASDPGGVSYQTPHSLKCVEQGDYDKPKVSSSSMASQGSKSNYHRPQVGSLVNSGYLAPRDCLKPINWKTTVAEVL</sequence>
<feature type="signal peptide" evidence="10">
    <location>
        <begin position="1"/>
        <end position="23"/>
    </location>
</feature>
<feature type="transmembrane region" description="Helical" evidence="9">
    <location>
        <begin position="446"/>
        <end position="474"/>
    </location>
</feature>
<dbReference type="SMART" id="SM00042">
    <property type="entry name" value="CUB"/>
    <property type="match status" value="1"/>
</dbReference>
<evidence type="ECO:0000256" key="7">
    <source>
        <dbReference type="PROSITE-ProRule" id="PRU00059"/>
    </source>
</evidence>
<gene>
    <name evidence="15" type="primary">DCBLD1</name>
</gene>
<dbReference type="InterPro" id="IPR036609">
    <property type="entry name" value="LCCL_sf"/>
</dbReference>
<dbReference type="InterPro" id="IPR000859">
    <property type="entry name" value="CUB_dom"/>
</dbReference>
<keyword evidence="6 7" id="KW-1015">Disulfide bond</keyword>
<feature type="region of interest" description="Disordered" evidence="8">
    <location>
        <begin position="659"/>
        <end position="683"/>
    </location>
</feature>
<comment type="subcellular location">
    <subcellularLocation>
        <location evidence="1">Membrane</location>
        <topology evidence="1">Single-pass type I membrane protein</topology>
    </subcellularLocation>
</comment>
<dbReference type="InterPro" id="IPR008979">
    <property type="entry name" value="Galactose-bd-like_sf"/>
</dbReference>
<feature type="disulfide bond" evidence="7">
    <location>
        <begin position="30"/>
        <end position="57"/>
    </location>
</feature>
<dbReference type="SMART" id="SM00603">
    <property type="entry name" value="LCCL"/>
    <property type="match status" value="1"/>
</dbReference>
<keyword evidence="2" id="KW-0597">Phosphoprotein</keyword>
<keyword evidence="10" id="KW-0732">Signal</keyword>
<dbReference type="KEGG" id="gsh:117356306"/>
<dbReference type="FunFam" id="2.60.120.260:FF:000002">
    <property type="entry name" value="Coagulation factor VIII"/>
    <property type="match status" value="1"/>
</dbReference>
<dbReference type="Gene3D" id="2.170.130.20">
    <property type="entry name" value="LCCL-like domain"/>
    <property type="match status" value="1"/>
</dbReference>
<accession>A0A6P8PSM3</accession>
<evidence type="ECO:0000313" key="15">
    <source>
        <dbReference type="RefSeq" id="XP_033791252.1"/>
    </source>
</evidence>
<comment type="caution">
    <text evidence="7">Lacks conserved residue(s) required for the propagation of feature annotation.</text>
</comment>
<dbReference type="OrthoDB" id="441660at2759"/>
<dbReference type="GO" id="GO:0005886">
    <property type="term" value="C:plasma membrane"/>
    <property type="evidence" value="ECO:0007669"/>
    <property type="project" value="TreeGrafter"/>
</dbReference>
<evidence type="ECO:0000259" key="13">
    <source>
        <dbReference type="PROSITE" id="PS50820"/>
    </source>
</evidence>
<dbReference type="SMART" id="SM00231">
    <property type="entry name" value="FA58C"/>
    <property type="match status" value="1"/>
</dbReference>
<dbReference type="GO" id="GO:0038023">
    <property type="term" value="F:signaling receptor activity"/>
    <property type="evidence" value="ECO:0007669"/>
    <property type="project" value="TreeGrafter"/>
</dbReference>
<dbReference type="Gene3D" id="2.60.120.290">
    <property type="entry name" value="Spermadhesin, CUB domain"/>
    <property type="match status" value="1"/>
</dbReference>
<feature type="domain" description="LCCL" evidence="13">
    <location>
        <begin position="143"/>
        <end position="239"/>
    </location>
</feature>
<dbReference type="PROSITE" id="PS01180">
    <property type="entry name" value="CUB"/>
    <property type="match status" value="1"/>
</dbReference>
<feature type="compositionally biased region" description="Low complexity" evidence="8">
    <location>
        <begin position="667"/>
        <end position="678"/>
    </location>
</feature>
<name>A0A6P8PSM3_GEOSA</name>
<evidence type="ECO:0000256" key="2">
    <source>
        <dbReference type="ARBA" id="ARBA00022553"/>
    </source>
</evidence>
<dbReference type="InterPro" id="IPR050633">
    <property type="entry name" value="Neuropilin_MCO_CoagFactor"/>
</dbReference>
<dbReference type="SUPFAM" id="SSF49854">
    <property type="entry name" value="Spermadhesin, CUB domain"/>
    <property type="match status" value="1"/>
</dbReference>
<evidence type="ECO:0000256" key="6">
    <source>
        <dbReference type="ARBA" id="ARBA00023157"/>
    </source>
</evidence>
<dbReference type="Pfam" id="PF03815">
    <property type="entry name" value="LCCL"/>
    <property type="match status" value="1"/>
</dbReference>
<proteinExistence type="predicted"/>
<dbReference type="InterPro" id="IPR000421">
    <property type="entry name" value="FA58C"/>
</dbReference>
<dbReference type="InterPro" id="IPR035914">
    <property type="entry name" value="Sperma_CUB_dom_sf"/>
</dbReference>
<evidence type="ECO:0000256" key="10">
    <source>
        <dbReference type="SAM" id="SignalP"/>
    </source>
</evidence>
<feature type="chain" id="PRO_5028485055" evidence="10">
    <location>
        <begin position="24"/>
        <end position="713"/>
    </location>
</feature>
<dbReference type="Pfam" id="PF00431">
    <property type="entry name" value="CUB"/>
    <property type="match status" value="1"/>
</dbReference>
<dbReference type="GeneID" id="117356306"/>
<dbReference type="CDD" id="cd00057">
    <property type="entry name" value="FA58C"/>
    <property type="match status" value="1"/>
</dbReference>
<organism evidence="14 15">
    <name type="scientific">Geotrypetes seraphini</name>
    <name type="common">Gaboon caecilian</name>
    <name type="synonym">Caecilia seraphini</name>
    <dbReference type="NCBI Taxonomy" id="260995"/>
    <lineage>
        <taxon>Eukaryota</taxon>
        <taxon>Metazoa</taxon>
        <taxon>Chordata</taxon>
        <taxon>Craniata</taxon>
        <taxon>Vertebrata</taxon>
        <taxon>Euteleostomi</taxon>
        <taxon>Amphibia</taxon>
        <taxon>Gymnophiona</taxon>
        <taxon>Geotrypetes</taxon>
    </lineage>
</organism>
<keyword evidence="4 9" id="KW-1133">Transmembrane helix</keyword>
<reference evidence="15" key="1">
    <citation type="submission" date="2025-08" db="UniProtKB">
        <authorList>
            <consortium name="RefSeq"/>
        </authorList>
    </citation>
    <scope>IDENTIFICATION</scope>
</reference>
<dbReference type="SUPFAM" id="SSF49785">
    <property type="entry name" value="Galactose-binding domain-like"/>
    <property type="match status" value="1"/>
</dbReference>
<evidence type="ECO:0000256" key="8">
    <source>
        <dbReference type="SAM" id="MobiDB-lite"/>
    </source>
</evidence>
<dbReference type="Proteomes" id="UP000515159">
    <property type="component" value="Chromosome 3"/>
</dbReference>
<dbReference type="AlphaFoldDB" id="A0A6P8PSM3"/>
<dbReference type="PROSITE" id="PS50022">
    <property type="entry name" value="FA58C_3"/>
    <property type="match status" value="1"/>
</dbReference>
<evidence type="ECO:0000256" key="5">
    <source>
        <dbReference type="ARBA" id="ARBA00023136"/>
    </source>
</evidence>
<evidence type="ECO:0000259" key="12">
    <source>
        <dbReference type="PROSITE" id="PS50022"/>
    </source>
</evidence>
<evidence type="ECO:0000256" key="3">
    <source>
        <dbReference type="ARBA" id="ARBA00022692"/>
    </source>
</evidence>
<keyword evidence="5 9" id="KW-0472">Membrane</keyword>
<dbReference type="CTD" id="285761"/>
<dbReference type="SUPFAM" id="SSF69848">
    <property type="entry name" value="LCCL domain"/>
    <property type="match status" value="1"/>
</dbReference>
<evidence type="ECO:0000256" key="4">
    <source>
        <dbReference type="ARBA" id="ARBA00022989"/>
    </source>
</evidence>
<dbReference type="InterPro" id="IPR004043">
    <property type="entry name" value="LCCL"/>
</dbReference>
<dbReference type="Gene3D" id="2.60.120.260">
    <property type="entry name" value="Galactose-binding domain-like"/>
    <property type="match status" value="1"/>
</dbReference>
<evidence type="ECO:0000259" key="11">
    <source>
        <dbReference type="PROSITE" id="PS01180"/>
    </source>
</evidence>
<dbReference type="PANTHER" id="PTHR46806">
    <property type="entry name" value="F5/8 TYPE C DOMAIN-CONTAINING PROTEIN"/>
    <property type="match status" value="1"/>
</dbReference>
<dbReference type="RefSeq" id="XP_033791252.1">
    <property type="nucleotide sequence ID" value="XM_033935361.1"/>
</dbReference>
<feature type="domain" description="F5/8 type C" evidence="12">
    <location>
        <begin position="246"/>
        <end position="403"/>
    </location>
</feature>
<keyword evidence="14" id="KW-1185">Reference proteome</keyword>